<feature type="transmembrane region" description="Helical" evidence="1">
    <location>
        <begin position="21"/>
        <end position="38"/>
    </location>
</feature>
<keyword evidence="1" id="KW-0812">Transmembrane</keyword>
<gene>
    <name evidence="2" type="ORF">QOZ92_002695</name>
</gene>
<dbReference type="EMBL" id="JAUSWG010000012">
    <property type="protein sequence ID" value="MDQ0557560.1"/>
    <property type="molecule type" value="Genomic_DNA"/>
</dbReference>
<keyword evidence="1" id="KW-0472">Membrane</keyword>
<dbReference type="Proteomes" id="UP001232584">
    <property type="component" value="Unassembled WGS sequence"/>
</dbReference>
<keyword evidence="1" id="KW-1133">Transmembrane helix</keyword>
<reference evidence="2 3" key="1">
    <citation type="submission" date="2023-07" db="EMBL/GenBank/DDBJ databases">
        <title>Genomic Encyclopedia of Type Strains, Phase IV (KMG-IV): sequencing the most valuable type-strain genomes for metagenomic binning, comparative biology and taxonomic classification.</title>
        <authorList>
            <person name="Goeker M."/>
        </authorList>
    </citation>
    <scope>NUCLEOTIDE SEQUENCE [LARGE SCALE GENOMIC DNA]</scope>
    <source>
        <strain evidence="2 3">DSM 15049</strain>
    </source>
</reference>
<organism evidence="2 3">
    <name type="scientific">Paraclostridium ghonii</name>
    <dbReference type="NCBI Taxonomy" id="29358"/>
    <lineage>
        <taxon>Bacteria</taxon>
        <taxon>Bacillati</taxon>
        <taxon>Bacillota</taxon>
        <taxon>Clostridia</taxon>
        <taxon>Peptostreptococcales</taxon>
        <taxon>Peptostreptococcaceae</taxon>
        <taxon>Paraclostridium</taxon>
    </lineage>
</organism>
<evidence type="ECO:0000256" key="1">
    <source>
        <dbReference type="SAM" id="Phobius"/>
    </source>
</evidence>
<dbReference type="RefSeq" id="WP_307508749.1">
    <property type="nucleotide sequence ID" value="NZ_BAAACE010000021.1"/>
</dbReference>
<name>A0ABU0N322_9FIRM</name>
<proteinExistence type="predicted"/>
<protein>
    <recommendedName>
        <fullName evidence="4">Fimbrial assembly protein (PilN)</fullName>
    </recommendedName>
</protein>
<evidence type="ECO:0000313" key="3">
    <source>
        <dbReference type="Proteomes" id="UP001232584"/>
    </source>
</evidence>
<accession>A0ABU0N322</accession>
<sequence length="156" mass="18307">MERVKALNFFCEKDKLYNKEIDTVNLILISIIFFTITFNSTKFYKVQKLEEDVNERKSNLNAISLNNKDMNIQKKTSEICSILNLMNNNEMKSVEIKNKKLKFKGESNDFEKIKSYLEIAKKFENADDANIDFINNNENLYEFEISSFVGVKNESK</sequence>
<evidence type="ECO:0008006" key="4">
    <source>
        <dbReference type="Google" id="ProtNLM"/>
    </source>
</evidence>
<comment type="caution">
    <text evidence="2">The sequence shown here is derived from an EMBL/GenBank/DDBJ whole genome shotgun (WGS) entry which is preliminary data.</text>
</comment>
<evidence type="ECO:0000313" key="2">
    <source>
        <dbReference type="EMBL" id="MDQ0557560.1"/>
    </source>
</evidence>
<keyword evidence="3" id="KW-1185">Reference proteome</keyword>